<keyword evidence="1" id="KW-0732">Signal</keyword>
<reference evidence="3 4" key="1">
    <citation type="submission" date="2017-06" db="EMBL/GenBank/DDBJ databases">
        <title>Complete Genome Sequence of the Soil Carbazole-Degrading Bacterium Nocardioides aromaticivorans IC177.</title>
        <authorList>
            <person name="Vejarano F."/>
            <person name="Suzuki-Minakuchi C."/>
            <person name="Ohtsubo Y."/>
            <person name="Tsuda M."/>
            <person name="Okada K."/>
            <person name="Nojiri H."/>
        </authorList>
    </citation>
    <scope>NUCLEOTIDE SEQUENCE [LARGE SCALE GENOMIC DNA]</scope>
    <source>
        <strain evidence="3 4">IC177</strain>
    </source>
</reference>
<dbReference type="RefSeq" id="WP_207009871.1">
    <property type="nucleotide sequence ID" value="NZ_CP022295.1"/>
</dbReference>
<gene>
    <name evidence="3" type="ORF">CFH99_08255</name>
</gene>
<proteinExistence type="predicted"/>
<name>A0ABX7PIM7_9ACTN</name>
<organism evidence="3 4">
    <name type="scientific">Nocardioides aromaticivorans</name>
    <dbReference type="NCBI Taxonomy" id="200618"/>
    <lineage>
        <taxon>Bacteria</taxon>
        <taxon>Bacillati</taxon>
        <taxon>Actinomycetota</taxon>
        <taxon>Actinomycetes</taxon>
        <taxon>Propionibacteriales</taxon>
        <taxon>Nocardioidaceae</taxon>
        <taxon>Nocardioides</taxon>
    </lineage>
</organism>
<protein>
    <recommendedName>
        <fullName evidence="2">Phospholipase D-like domain-containing protein</fullName>
    </recommendedName>
</protein>
<feature type="domain" description="Phospholipase D-like" evidence="2">
    <location>
        <begin position="84"/>
        <end position="236"/>
    </location>
</feature>
<evidence type="ECO:0000259" key="2">
    <source>
        <dbReference type="Pfam" id="PF13091"/>
    </source>
</evidence>
<dbReference type="Pfam" id="PF13091">
    <property type="entry name" value="PLDc_2"/>
    <property type="match status" value="1"/>
</dbReference>
<evidence type="ECO:0000313" key="3">
    <source>
        <dbReference type="EMBL" id="QSR25612.1"/>
    </source>
</evidence>
<dbReference type="Gene3D" id="3.30.870.10">
    <property type="entry name" value="Endonuclease Chain A"/>
    <property type="match status" value="1"/>
</dbReference>
<keyword evidence="4" id="KW-1185">Reference proteome</keyword>
<dbReference type="SUPFAM" id="SSF56024">
    <property type="entry name" value="Phospholipase D/nuclease"/>
    <property type="match status" value="1"/>
</dbReference>
<evidence type="ECO:0000256" key="1">
    <source>
        <dbReference type="SAM" id="SignalP"/>
    </source>
</evidence>
<feature type="signal peptide" evidence="1">
    <location>
        <begin position="1"/>
        <end position="23"/>
    </location>
</feature>
<accession>A0ABX7PIM7</accession>
<dbReference type="EMBL" id="CP022295">
    <property type="protein sequence ID" value="QSR25612.1"/>
    <property type="molecule type" value="Genomic_DNA"/>
</dbReference>
<sequence>MRRLLLVLVTVVLFLPLGRAVPAADASPVVEQVAPARAAAAAAGPYTCWRSATATCRITGGVTFSSANGTRAQKWAIINKIISTIRRTPSSGSIQIMSWNIMSDSAVSALIDAAQRGVRVRVIMDAANQSRDVPNPGFTKLVRGLRAANAAKSSKFPTSRYSYAKKCAGSCRRGVAASAHSKYYMFSKVGASRNVVMQGSANLTNAAAGNQWNDLYTYVDNAGLYKWVNGVYNQMWRDQYVSPTWVSYKQPTYELHFSPRLNGETDPLTYQLQHVTCTGASGAGTSGGRTIIRAAPDVFRGTWGMTVAKELRRLWNNGCNVKVGYTVIGVDVKKYLSSTAGRGPVPLRQLAQDADGDGEFDKYFHLKAWTINGRSDASGSDDKSYWWTLQGSSNVSDLSKISDENIGVFKYRSVTLKYQNYIDTWFTNPPRSRPLLPGIDPSKVDPYANMEMD</sequence>
<dbReference type="InterPro" id="IPR025202">
    <property type="entry name" value="PLD-like_dom"/>
</dbReference>
<feature type="chain" id="PRO_5046484340" description="Phospholipase D-like domain-containing protein" evidence="1">
    <location>
        <begin position="24"/>
        <end position="453"/>
    </location>
</feature>
<dbReference type="Proteomes" id="UP000662818">
    <property type="component" value="Chromosome"/>
</dbReference>
<evidence type="ECO:0000313" key="4">
    <source>
        <dbReference type="Proteomes" id="UP000662818"/>
    </source>
</evidence>